<dbReference type="PANTHER" id="PTHR35079">
    <property type="entry name" value="LUNG ADENOMA SUSCEPTIBILITY PROTEIN 2"/>
    <property type="match status" value="1"/>
</dbReference>
<protein>
    <submittedName>
        <fullName evidence="2">Lung adenoma susceptibility protein 2</fullName>
    </submittedName>
</protein>
<feature type="compositionally biased region" description="Polar residues" evidence="1">
    <location>
        <begin position="180"/>
        <end position="204"/>
    </location>
</feature>
<feature type="region of interest" description="Disordered" evidence="1">
    <location>
        <begin position="180"/>
        <end position="224"/>
    </location>
</feature>
<evidence type="ECO:0000313" key="2">
    <source>
        <dbReference type="EMBL" id="GLD51799.1"/>
    </source>
</evidence>
<gene>
    <name evidence="2" type="ORF">AKAME5_000479200</name>
</gene>
<sequence length="585" mass="64426">MDTQGWRRTTRKNVNLGVKTMAYSGMVDDPLSPESTVTSLLSSSGHLRSSLMPPEHSTTFRYRDKDYDSASAALDAYITDFERTNSKSLTGGLVLPRSLPFMLNRPRVSTLRNKDVLRESLTERELDFLNLPVSSLHHSANRDRLSMTTDELLSIPYDGSMPVTHTSAFIQGLLPQSEASQHHCSSSNPGHRSCASGSHITPQLNHHHSHPIRTPRSSRCRGRHRAATFKTADDIFSMSSLKSTDTAAGSACAEPSSLLHLPHWFTSNKADMDCSGVSSMPDLKYPAWIQHCDCSELPRSPESNLWDDHGGLPPAVLRTGAPSWVAELEDNDPDQACSQVDSQQTLRDLRLQFAEQISLLAAERKSSDITDALFRDNKIESLIQKADQVLNSLSQSCEGGDNPADSVSPVNTEELLYSSPSHCPSFTPDSLAAAAARGSTEALTDRGAQIQDHSVHSSHSQTLGCCLHGNSIWKQPGPVEALKQMLFRLQAVESKLQQQQEASVAPTLTDRLQTEKTPVKQRHECETELESISGGPSLHRALHHLSRLKLLVEEHRKEEEEKDEDEGRFSSSSADGLICTQQKSS</sequence>
<keyword evidence="3" id="KW-1185">Reference proteome</keyword>
<dbReference type="EMBL" id="BRZM01000011">
    <property type="protein sequence ID" value="GLD51799.1"/>
    <property type="molecule type" value="Genomic_DNA"/>
</dbReference>
<dbReference type="Proteomes" id="UP001279410">
    <property type="component" value="Unassembled WGS sequence"/>
</dbReference>
<accession>A0AAD3ME30</accession>
<dbReference type="AlphaFoldDB" id="A0AAD3ME30"/>
<organism evidence="2 3">
    <name type="scientific">Lates japonicus</name>
    <name type="common">Japanese lates</name>
    <dbReference type="NCBI Taxonomy" id="270547"/>
    <lineage>
        <taxon>Eukaryota</taxon>
        <taxon>Metazoa</taxon>
        <taxon>Chordata</taxon>
        <taxon>Craniata</taxon>
        <taxon>Vertebrata</taxon>
        <taxon>Euteleostomi</taxon>
        <taxon>Actinopterygii</taxon>
        <taxon>Neopterygii</taxon>
        <taxon>Teleostei</taxon>
        <taxon>Neoteleostei</taxon>
        <taxon>Acanthomorphata</taxon>
        <taxon>Carangaria</taxon>
        <taxon>Carangaria incertae sedis</taxon>
        <taxon>Centropomidae</taxon>
        <taxon>Lates</taxon>
    </lineage>
</organism>
<comment type="caution">
    <text evidence="2">The sequence shown here is derived from an EMBL/GenBank/DDBJ whole genome shotgun (WGS) entry which is preliminary data.</text>
</comment>
<reference evidence="2" key="1">
    <citation type="submission" date="2022-08" db="EMBL/GenBank/DDBJ databases">
        <title>Genome sequencing of akame (Lates japonicus).</title>
        <authorList>
            <person name="Hashiguchi Y."/>
            <person name="Takahashi H."/>
        </authorList>
    </citation>
    <scope>NUCLEOTIDE SEQUENCE</scope>
    <source>
        <strain evidence="2">Kochi</strain>
    </source>
</reference>
<feature type="region of interest" description="Disordered" evidence="1">
    <location>
        <begin position="499"/>
        <end position="524"/>
    </location>
</feature>
<feature type="region of interest" description="Disordered" evidence="1">
    <location>
        <begin position="554"/>
        <end position="585"/>
    </location>
</feature>
<feature type="compositionally biased region" description="Polar residues" evidence="1">
    <location>
        <begin position="569"/>
        <end position="585"/>
    </location>
</feature>
<name>A0AAD3ME30_LATJO</name>
<evidence type="ECO:0000313" key="3">
    <source>
        <dbReference type="Proteomes" id="UP001279410"/>
    </source>
</evidence>
<dbReference type="InterPro" id="IPR052679">
    <property type="entry name" value="Cell_Prolif_Regulator"/>
</dbReference>
<dbReference type="PANTHER" id="PTHR35079:SF1">
    <property type="entry name" value="LUNG ADENOMA SUSCEPTIBILITY PROTEIN 2"/>
    <property type="match status" value="1"/>
</dbReference>
<feature type="compositionally biased region" description="Basic and acidic residues" evidence="1">
    <location>
        <begin position="512"/>
        <end position="524"/>
    </location>
</feature>
<evidence type="ECO:0000256" key="1">
    <source>
        <dbReference type="SAM" id="MobiDB-lite"/>
    </source>
</evidence>
<feature type="compositionally biased region" description="Basic residues" evidence="1">
    <location>
        <begin position="205"/>
        <end position="224"/>
    </location>
</feature>
<proteinExistence type="predicted"/>